<keyword evidence="10" id="KW-1185">Reference proteome</keyword>
<organism evidence="9 10">
    <name type="scientific">Cellulomonas composti</name>
    <dbReference type="NCBI Taxonomy" id="266130"/>
    <lineage>
        <taxon>Bacteria</taxon>
        <taxon>Bacillati</taxon>
        <taxon>Actinomycetota</taxon>
        <taxon>Actinomycetes</taxon>
        <taxon>Micrococcales</taxon>
        <taxon>Cellulomonadaceae</taxon>
        <taxon>Cellulomonas</taxon>
    </lineage>
</organism>
<dbReference type="InterPro" id="IPR039425">
    <property type="entry name" value="RNA_pol_sigma-70-like"/>
</dbReference>
<dbReference type="InterPro" id="IPR013249">
    <property type="entry name" value="RNA_pol_sigma70_r4_t2"/>
</dbReference>
<dbReference type="Pfam" id="PF08281">
    <property type="entry name" value="Sigma70_r4_2"/>
    <property type="match status" value="1"/>
</dbReference>
<comment type="caution">
    <text evidence="9">The sequence shown here is derived from an EMBL/GenBank/DDBJ whole genome shotgun (WGS) entry which is preliminary data.</text>
</comment>
<evidence type="ECO:0000256" key="2">
    <source>
        <dbReference type="ARBA" id="ARBA00023015"/>
    </source>
</evidence>
<dbReference type="Gene3D" id="1.10.1740.10">
    <property type="match status" value="1"/>
</dbReference>
<name>A0A511JEG9_9CELL</name>
<dbReference type="SUPFAM" id="SSF88659">
    <property type="entry name" value="Sigma3 and sigma4 domains of RNA polymerase sigma factors"/>
    <property type="match status" value="1"/>
</dbReference>
<dbReference type="GO" id="GO:0003677">
    <property type="term" value="F:DNA binding"/>
    <property type="evidence" value="ECO:0007669"/>
    <property type="project" value="UniProtKB-KW"/>
</dbReference>
<dbReference type="NCBIfam" id="TIGR02937">
    <property type="entry name" value="sigma70-ECF"/>
    <property type="match status" value="1"/>
</dbReference>
<keyword evidence="3" id="KW-0731">Sigma factor</keyword>
<gene>
    <name evidence="9" type="ORF">CCO02nite_30460</name>
</gene>
<dbReference type="GO" id="GO:0016987">
    <property type="term" value="F:sigma factor activity"/>
    <property type="evidence" value="ECO:0007669"/>
    <property type="project" value="UniProtKB-KW"/>
</dbReference>
<dbReference type="AlphaFoldDB" id="A0A511JEG9"/>
<evidence type="ECO:0000259" key="7">
    <source>
        <dbReference type="Pfam" id="PF04542"/>
    </source>
</evidence>
<feature type="compositionally biased region" description="Gly residues" evidence="6">
    <location>
        <begin position="187"/>
        <end position="201"/>
    </location>
</feature>
<dbReference type="SUPFAM" id="SSF88946">
    <property type="entry name" value="Sigma2 domain of RNA polymerase sigma factors"/>
    <property type="match status" value="1"/>
</dbReference>
<dbReference type="InterPro" id="IPR007627">
    <property type="entry name" value="RNA_pol_sigma70_r2"/>
</dbReference>
<dbReference type="PANTHER" id="PTHR43133">
    <property type="entry name" value="RNA POLYMERASE ECF-TYPE SIGMA FACTO"/>
    <property type="match status" value="1"/>
</dbReference>
<dbReference type="Proteomes" id="UP000321720">
    <property type="component" value="Unassembled WGS sequence"/>
</dbReference>
<dbReference type="Gene3D" id="1.10.10.10">
    <property type="entry name" value="Winged helix-like DNA-binding domain superfamily/Winged helix DNA-binding domain"/>
    <property type="match status" value="1"/>
</dbReference>
<dbReference type="PANTHER" id="PTHR43133:SF50">
    <property type="entry name" value="ECF RNA POLYMERASE SIGMA FACTOR SIGM"/>
    <property type="match status" value="1"/>
</dbReference>
<evidence type="ECO:0000256" key="3">
    <source>
        <dbReference type="ARBA" id="ARBA00023082"/>
    </source>
</evidence>
<keyword evidence="2" id="KW-0805">Transcription regulation</keyword>
<comment type="similarity">
    <text evidence="1">Belongs to the sigma-70 factor family. ECF subfamily.</text>
</comment>
<dbReference type="GO" id="GO:0006352">
    <property type="term" value="P:DNA-templated transcription initiation"/>
    <property type="evidence" value="ECO:0007669"/>
    <property type="project" value="InterPro"/>
</dbReference>
<dbReference type="InterPro" id="IPR013325">
    <property type="entry name" value="RNA_pol_sigma_r2"/>
</dbReference>
<dbReference type="Pfam" id="PF04542">
    <property type="entry name" value="Sigma70_r2"/>
    <property type="match status" value="1"/>
</dbReference>
<feature type="domain" description="RNA polymerase sigma factor 70 region 4 type 2" evidence="8">
    <location>
        <begin position="108"/>
        <end position="159"/>
    </location>
</feature>
<dbReference type="InterPro" id="IPR036388">
    <property type="entry name" value="WH-like_DNA-bd_sf"/>
</dbReference>
<evidence type="ECO:0000313" key="10">
    <source>
        <dbReference type="Proteomes" id="UP000321720"/>
    </source>
</evidence>
<evidence type="ECO:0000256" key="4">
    <source>
        <dbReference type="ARBA" id="ARBA00023125"/>
    </source>
</evidence>
<dbReference type="OrthoDB" id="3688906at2"/>
<dbReference type="InterPro" id="IPR013324">
    <property type="entry name" value="RNA_pol_sigma_r3/r4-like"/>
</dbReference>
<proteinExistence type="inferred from homology"/>
<evidence type="ECO:0000256" key="1">
    <source>
        <dbReference type="ARBA" id="ARBA00010641"/>
    </source>
</evidence>
<dbReference type="EMBL" id="BJWG01000020">
    <property type="protein sequence ID" value="GEL96388.1"/>
    <property type="molecule type" value="Genomic_DNA"/>
</dbReference>
<evidence type="ECO:0000259" key="8">
    <source>
        <dbReference type="Pfam" id="PF08281"/>
    </source>
</evidence>
<evidence type="ECO:0000256" key="5">
    <source>
        <dbReference type="ARBA" id="ARBA00023163"/>
    </source>
</evidence>
<protein>
    <submittedName>
        <fullName evidence="9">RNA polymerase sigma factor</fullName>
    </submittedName>
</protein>
<feature type="region of interest" description="Disordered" evidence="6">
    <location>
        <begin position="178"/>
        <end position="201"/>
    </location>
</feature>
<keyword evidence="5" id="KW-0804">Transcription</keyword>
<dbReference type="CDD" id="cd06171">
    <property type="entry name" value="Sigma70_r4"/>
    <property type="match status" value="1"/>
</dbReference>
<keyword evidence="4" id="KW-0238">DNA-binding</keyword>
<evidence type="ECO:0000256" key="6">
    <source>
        <dbReference type="SAM" id="MobiDB-lite"/>
    </source>
</evidence>
<evidence type="ECO:0000313" key="9">
    <source>
        <dbReference type="EMBL" id="GEL96388.1"/>
    </source>
</evidence>
<reference evidence="9 10" key="1">
    <citation type="submission" date="2019-07" db="EMBL/GenBank/DDBJ databases">
        <title>Whole genome shotgun sequence of Cellulomonas composti NBRC 100758.</title>
        <authorList>
            <person name="Hosoyama A."/>
            <person name="Uohara A."/>
            <person name="Ohji S."/>
            <person name="Ichikawa N."/>
        </authorList>
    </citation>
    <scope>NUCLEOTIDE SEQUENCE [LARGE SCALE GENOMIC DNA]</scope>
    <source>
        <strain evidence="9 10">NBRC 100758</strain>
    </source>
</reference>
<dbReference type="InterPro" id="IPR014284">
    <property type="entry name" value="RNA_pol_sigma-70_dom"/>
</dbReference>
<sequence>MLEQVAQECYPRLVARALLLTRSRPDAEDLVQDALVATFGGRARFATTGQAEQYVRRAIVTRWVDRVRRSSRERDVLDRVAHDPTSPLVAADASSSGPDLAGGDLPGAVERALGMLSPRQRACVVLRHLDDLSVRETAALLGLSEGSVKRYVADGLATLTQVLGARVEEGAPVVLVETQDPTRRGGHGAGPGEDGARGGGS</sequence>
<accession>A0A511JEG9</accession>
<feature type="domain" description="RNA polymerase sigma-70 region 2" evidence="7">
    <location>
        <begin position="7"/>
        <end position="72"/>
    </location>
</feature>